<feature type="compositionally biased region" description="Polar residues" evidence="1">
    <location>
        <begin position="1"/>
        <end position="13"/>
    </location>
</feature>
<organism evidence="2 3">
    <name type="scientific">Basidiobolus meristosporus CBS 931.73</name>
    <dbReference type="NCBI Taxonomy" id="1314790"/>
    <lineage>
        <taxon>Eukaryota</taxon>
        <taxon>Fungi</taxon>
        <taxon>Fungi incertae sedis</taxon>
        <taxon>Zoopagomycota</taxon>
        <taxon>Entomophthoromycotina</taxon>
        <taxon>Basidiobolomycetes</taxon>
        <taxon>Basidiobolales</taxon>
        <taxon>Basidiobolaceae</taxon>
        <taxon>Basidiobolus</taxon>
    </lineage>
</organism>
<evidence type="ECO:0000313" key="2">
    <source>
        <dbReference type="EMBL" id="ORX95366.1"/>
    </source>
</evidence>
<dbReference type="OrthoDB" id="5279943at2759"/>
<feature type="region of interest" description="Disordered" evidence="1">
    <location>
        <begin position="1"/>
        <end position="20"/>
    </location>
</feature>
<accession>A0A1Y1YCC2</accession>
<keyword evidence="3" id="KW-1185">Reference proteome</keyword>
<sequence length="306" mass="35656">MESSSLRSPQNVNDVLASKKFTDEQLATQLESMPSEMRKVSIDGVVPDSDEEKERKPSVTFVEDQALEHDVDAESDFSASPIMSVSISGEQIPHDVLVAMRDRDAEMRELVSLNKEFFGMIRRSLDSRETWRMFLGIIYSPRERLPDKIWIEKIQSLLHHAPSMLHKFYELVGYDAVMWDGYYEEENDEPDFEEISILAVRDLTDTSLTQFEQSYPQFFINVHEHLQQRNPKDAEEEYAAFKKTLFCKREELSDYDWISSIEQFFNGSPTLESQLKELIAYEIENDESESGEPVMDMEEKILNDFE</sequence>
<dbReference type="AlphaFoldDB" id="A0A1Y1YCC2"/>
<comment type="caution">
    <text evidence="2">The sequence shown here is derived from an EMBL/GenBank/DDBJ whole genome shotgun (WGS) entry which is preliminary data.</text>
</comment>
<evidence type="ECO:0000256" key="1">
    <source>
        <dbReference type="SAM" id="MobiDB-lite"/>
    </source>
</evidence>
<feature type="region of interest" description="Disordered" evidence="1">
    <location>
        <begin position="32"/>
        <end position="56"/>
    </location>
</feature>
<dbReference type="Proteomes" id="UP000193498">
    <property type="component" value="Unassembled WGS sequence"/>
</dbReference>
<dbReference type="EMBL" id="MCFE01000178">
    <property type="protein sequence ID" value="ORX95366.1"/>
    <property type="molecule type" value="Genomic_DNA"/>
</dbReference>
<proteinExistence type="predicted"/>
<evidence type="ECO:0000313" key="3">
    <source>
        <dbReference type="Proteomes" id="UP000193498"/>
    </source>
</evidence>
<gene>
    <name evidence="2" type="ORF">K493DRAFT_315033</name>
</gene>
<reference evidence="2 3" key="1">
    <citation type="submission" date="2016-07" db="EMBL/GenBank/DDBJ databases">
        <title>Pervasive Adenine N6-methylation of Active Genes in Fungi.</title>
        <authorList>
            <consortium name="DOE Joint Genome Institute"/>
            <person name="Mondo S.J."/>
            <person name="Dannebaum R.O."/>
            <person name="Kuo R.C."/>
            <person name="Labutti K."/>
            <person name="Haridas S."/>
            <person name="Kuo A."/>
            <person name="Salamov A."/>
            <person name="Ahrendt S.R."/>
            <person name="Lipzen A."/>
            <person name="Sullivan W."/>
            <person name="Andreopoulos W.B."/>
            <person name="Clum A."/>
            <person name="Lindquist E."/>
            <person name="Daum C."/>
            <person name="Ramamoorthy G.K."/>
            <person name="Gryganskyi A."/>
            <person name="Culley D."/>
            <person name="Magnuson J.K."/>
            <person name="James T.Y."/>
            <person name="O'Malley M.A."/>
            <person name="Stajich J.E."/>
            <person name="Spatafora J.W."/>
            <person name="Visel A."/>
            <person name="Grigoriev I.V."/>
        </authorList>
    </citation>
    <scope>NUCLEOTIDE SEQUENCE [LARGE SCALE GENOMIC DNA]</scope>
    <source>
        <strain evidence="2 3">CBS 931.73</strain>
    </source>
</reference>
<protein>
    <submittedName>
        <fullName evidence="2">Uncharacterized protein</fullName>
    </submittedName>
</protein>
<dbReference type="InParanoid" id="A0A1Y1YCC2"/>
<name>A0A1Y1YCC2_9FUNG</name>